<name>A0A2S9Y1W8_9BACT</name>
<gene>
    <name evidence="2" type="ORF">ENSA5_29220</name>
</gene>
<dbReference type="RefSeq" id="WP_106392302.1">
    <property type="nucleotide sequence ID" value="NZ_PVNK01000142.1"/>
</dbReference>
<dbReference type="Gene3D" id="3.10.129.10">
    <property type="entry name" value="Hotdog Thioesterase"/>
    <property type="match status" value="1"/>
</dbReference>
<evidence type="ECO:0000313" key="2">
    <source>
        <dbReference type="EMBL" id="PRP99076.1"/>
    </source>
</evidence>
<dbReference type="PANTHER" id="PTHR43841">
    <property type="entry name" value="3-HYDROXYACYL-THIOESTER DEHYDRATASE HTDX-RELATED"/>
    <property type="match status" value="1"/>
</dbReference>
<evidence type="ECO:0000313" key="3">
    <source>
        <dbReference type="Proteomes" id="UP000237968"/>
    </source>
</evidence>
<protein>
    <submittedName>
        <fullName evidence="2">MaoC like domain protein</fullName>
    </submittedName>
</protein>
<dbReference type="Pfam" id="PF01575">
    <property type="entry name" value="MaoC_dehydratas"/>
    <property type="match status" value="1"/>
</dbReference>
<proteinExistence type="predicted"/>
<accession>A0A2S9Y1W8</accession>
<dbReference type="SUPFAM" id="SSF54637">
    <property type="entry name" value="Thioesterase/thiol ester dehydrase-isomerase"/>
    <property type="match status" value="2"/>
</dbReference>
<feature type="domain" description="MaoC-like" evidence="1">
    <location>
        <begin position="201"/>
        <end position="282"/>
    </location>
</feature>
<keyword evidence="3" id="KW-1185">Reference proteome</keyword>
<comment type="caution">
    <text evidence="2">The sequence shown here is derived from an EMBL/GenBank/DDBJ whole genome shotgun (WGS) entry which is preliminary data.</text>
</comment>
<dbReference type="Proteomes" id="UP000237968">
    <property type="component" value="Unassembled WGS sequence"/>
</dbReference>
<sequence>MALPTKHIRSQGPVIKMLGATALTALRRSITGSAPSGPIEVPSPEFRATLSPRPRALIRDYVRFCGGDPSSYKHTLPPHLWPQWGFPLAAKTLVALPYPMFKVLNGGCRVEVKGTLANDEPLEVSARLVNIDENERRAVLEQQVVTGTAANPEAIVATMYAIVPLARPERGGGNKARKQPERVPVDAEELARWKLPADAGLAFALLTGDFNPVHWIPPYARAFGFRNTILHGFASMAKAWEGLVRARYGGSPTAIRSFDVKFTKPLTLPAKVGLYLQTGEDQDQVWIAAAPGASPYLAGTVRGSFDR</sequence>
<dbReference type="InterPro" id="IPR002539">
    <property type="entry name" value="MaoC-like_dom"/>
</dbReference>
<evidence type="ECO:0000259" key="1">
    <source>
        <dbReference type="Pfam" id="PF01575"/>
    </source>
</evidence>
<dbReference type="OrthoDB" id="6703795at2"/>
<dbReference type="EMBL" id="PVNK01000142">
    <property type="protein sequence ID" value="PRP99076.1"/>
    <property type="molecule type" value="Genomic_DNA"/>
</dbReference>
<dbReference type="InterPro" id="IPR029069">
    <property type="entry name" value="HotDog_dom_sf"/>
</dbReference>
<dbReference type="AlphaFoldDB" id="A0A2S9Y1W8"/>
<organism evidence="2 3">
    <name type="scientific">Enhygromyxa salina</name>
    <dbReference type="NCBI Taxonomy" id="215803"/>
    <lineage>
        <taxon>Bacteria</taxon>
        <taxon>Pseudomonadati</taxon>
        <taxon>Myxococcota</taxon>
        <taxon>Polyangia</taxon>
        <taxon>Nannocystales</taxon>
        <taxon>Nannocystaceae</taxon>
        <taxon>Enhygromyxa</taxon>
    </lineage>
</organism>
<reference evidence="2 3" key="1">
    <citation type="submission" date="2018-03" db="EMBL/GenBank/DDBJ databases">
        <title>Draft Genome Sequences of the Obligatory Marine Myxobacteria Enhygromyxa salina SWB005.</title>
        <authorList>
            <person name="Poehlein A."/>
            <person name="Moghaddam J.A."/>
            <person name="Harms H."/>
            <person name="Alanjari M."/>
            <person name="Koenig G.M."/>
            <person name="Daniel R."/>
            <person name="Schaeberle T.F."/>
        </authorList>
    </citation>
    <scope>NUCLEOTIDE SEQUENCE [LARGE SCALE GENOMIC DNA]</scope>
    <source>
        <strain evidence="2 3">SWB005</strain>
    </source>
</reference>
<dbReference type="PANTHER" id="PTHR43841:SF1">
    <property type="entry name" value="3-HYDROXYACYL-THIOESTER DEHYDRATASE X"/>
    <property type="match status" value="1"/>
</dbReference>